<sequence length="70" mass="8007">MKLKDGFKALFGTTIFGLVRELRMVNARRLLLDEKLQVNEVAEKVGCQHPHHFAVAFRRRFGILPGTLKS</sequence>
<protein>
    <submittedName>
        <fullName evidence="1">AraC-like DNA-binding protein</fullName>
    </submittedName>
</protein>
<name>A0ACC6L0X2_9SPHI</name>
<gene>
    <name evidence="1" type="ORF">J2X78_003557</name>
</gene>
<dbReference type="EMBL" id="JAVDTF010000003">
    <property type="protein sequence ID" value="MDR6784983.1"/>
    <property type="molecule type" value="Genomic_DNA"/>
</dbReference>
<proteinExistence type="predicted"/>
<reference evidence="1" key="1">
    <citation type="submission" date="2023-07" db="EMBL/GenBank/DDBJ databases">
        <title>Sorghum-associated microbial communities from plants grown in Nebraska, USA.</title>
        <authorList>
            <person name="Schachtman D."/>
        </authorList>
    </citation>
    <scope>NUCLEOTIDE SEQUENCE</scope>
    <source>
        <strain evidence="1">2697</strain>
    </source>
</reference>
<comment type="caution">
    <text evidence="1">The sequence shown here is derived from an EMBL/GenBank/DDBJ whole genome shotgun (WGS) entry which is preliminary data.</text>
</comment>
<evidence type="ECO:0000313" key="1">
    <source>
        <dbReference type="EMBL" id="MDR6784983.1"/>
    </source>
</evidence>
<dbReference type="Proteomes" id="UP001246858">
    <property type="component" value="Unassembled WGS sequence"/>
</dbReference>
<evidence type="ECO:0000313" key="2">
    <source>
        <dbReference type="Proteomes" id="UP001246858"/>
    </source>
</evidence>
<accession>A0ACC6L0X2</accession>
<organism evidence="1 2">
    <name type="scientific">Pedobacter africanus</name>
    <dbReference type="NCBI Taxonomy" id="151894"/>
    <lineage>
        <taxon>Bacteria</taxon>
        <taxon>Pseudomonadati</taxon>
        <taxon>Bacteroidota</taxon>
        <taxon>Sphingobacteriia</taxon>
        <taxon>Sphingobacteriales</taxon>
        <taxon>Sphingobacteriaceae</taxon>
        <taxon>Pedobacter</taxon>
    </lineage>
</organism>
<keyword evidence="2" id="KW-1185">Reference proteome</keyword>